<evidence type="ECO:0000313" key="2">
    <source>
        <dbReference type="Proteomes" id="UP001152749"/>
    </source>
</evidence>
<accession>A0A9W4TMM8</accession>
<evidence type="ECO:0000313" key="1">
    <source>
        <dbReference type="EMBL" id="CAI2768822.1"/>
    </source>
</evidence>
<proteinExistence type="predicted"/>
<dbReference type="RefSeq" id="WP_263361376.1">
    <property type="nucleotide sequence ID" value="NZ_OX336425.1"/>
</dbReference>
<name>A0A9W4TMM8_9FLAO</name>
<sequence>MTQFSKTVFIGDILLSSIYTYADESTRNYTLTIATGNQKAIKFILDAAETSSFNIYDQNQILIYSRESEINKLEISTTISLEGCSSDFYFLEIIENGKVMTHKIKVTTKAVNESLSLQD</sequence>
<gene>
    <name evidence="1" type="ORF">TRV642_4121</name>
</gene>
<reference evidence="1" key="1">
    <citation type="submission" date="2022-09" db="EMBL/GenBank/DDBJ databases">
        <authorList>
            <person name="Duchaud E."/>
        </authorList>
    </citation>
    <scope>NUCLEOTIDE SEQUENCE</scope>
    <source>
        <strain evidence="1">TRV642</strain>
    </source>
</reference>
<organism evidence="1 2">
    <name type="scientific">Flavobacterium collinsii</name>
    <dbReference type="NCBI Taxonomy" id="1114861"/>
    <lineage>
        <taxon>Bacteria</taxon>
        <taxon>Pseudomonadati</taxon>
        <taxon>Bacteroidota</taxon>
        <taxon>Flavobacteriia</taxon>
        <taxon>Flavobacteriales</taxon>
        <taxon>Flavobacteriaceae</taxon>
        <taxon>Flavobacterium</taxon>
    </lineage>
</organism>
<dbReference type="AlphaFoldDB" id="A0A9W4TMM8"/>
<dbReference type="EMBL" id="OX336425">
    <property type="protein sequence ID" value="CAI2768822.1"/>
    <property type="molecule type" value="Genomic_DNA"/>
</dbReference>
<dbReference type="Proteomes" id="UP001152749">
    <property type="component" value="Chromosome"/>
</dbReference>
<dbReference type="KEGG" id="fcs:TRV642_4121"/>
<protein>
    <submittedName>
        <fullName evidence="1">Uncharacterized protein</fullName>
    </submittedName>
</protein>